<organism evidence="1 2">
    <name type="scientific">Prauserella oleivorans</name>
    <dbReference type="NCBI Taxonomy" id="1478153"/>
    <lineage>
        <taxon>Bacteria</taxon>
        <taxon>Bacillati</taxon>
        <taxon>Actinomycetota</taxon>
        <taxon>Actinomycetes</taxon>
        <taxon>Pseudonocardiales</taxon>
        <taxon>Pseudonocardiaceae</taxon>
        <taxon>Prauserella</taxon>
    </lineage>
</organism>
<comment type="caution">
    <text evidence="1">The sequence shown here is derived from an EMBL/GenBank/DDBJ whole genome shotgun (WGS) entry which is preliminary data.</text>
</comment>
<evidence type="ECO:0000313" key="2">
    <source>
        <dbReference type="Proteomes" id="UP001597478"/>
    </source>
</evidence>
<reference evidence="2" key="1">
    <citation type="journal article" date="2019" name="Int. J. Syst. Evol. Microbiol.">
        <title>The Global Catalogue of Microorganisms (GCM) 10K type strain sequencing project: providing services to taxonomists for standard genome sequencing and annotation.</title>
        <authorList>
            <consortium name="The Broad Institute Genomics Platform"/>
            <consortium name="The Broad Institute Genome Sequencing Center for Infectious Disease"/>
            <person name="Wu L."/>
            <person name="Ma J."/>
        </authorList>
    </citation>
    <scope>NUCLEOTIDE SEQUENCE [LARGE SCALE GENOMIC DNA]</scope>
    <source>
        <strain evidence="2">IBRC-M 10906</strain>
    </source>
</reference>
<dbReference type="Proteomes" id="UP001597478">
    <property type="component" value="Unassembled WGS sequence"/>
</dbReference>
<protein>
    <submittedName>
        <fullName evidence="1">Uncharacterized protein</fullName>
    </submittedName>
</protein>
<gene>
    <name evidence="1" type="ORF">ACFS2C_15390</name>
</gene>
<dbReference type="RefSeq" id="WP_377390536.1">
    <property type="nucleotide sequence ID" value="NZ_JBHSAN010000024.1"/>
</dbReference>
<sequence>MGVDRLLFPRPQESRLEVSRQPVSASCPSCGSADVRRYPVANFIGPKMVTKCQSCFHHLSVEDPTLDEAWPPWRSPTRDWV</sequence>
<evidence type="ECO:0000313" key="1">
    <source>
        <dbReference type="EMBL" id="MFD2800775.1"/>
    </source>
</evidence>
<keyword evidence="2" id="KW-1185">Reference proteome</keyword>
<name>A0ABW5WB37_9PSEU</name>
<proteinExistence type="predicted"/>
<dbReference type="EMBL" id="JBHUOF010000021">
    <property type="protein sequence ID" value="MFD2800775.1"/>
    <property type="molecule type" value="Genomic_DNA"/>
</dbReference>
<accession>A0ABW5WB37</accession>